<dbReference type="EMBL" id="DSRU01000059">
    <property type="protein sequence ID" value="HFM97184.1"/>
    <property type="molecule type" value="Genomic_DNA"/>
</dbReference>
<gene>
    <name evidence="1" type="ORF">ENR64_05320</name>
</gene>
<accession>A0A7C3KBX4</accession>
<protein>
    <submittedName>
        <fullName evidence="1">Dethiobiotin synthetase</fullName>
    </submittedName>
</protein>
<reference evidence="1" key="1">
    <citation type="journal article" date="2020" name="mSystems">
        <title>Genome- and Community-Level Interaction Insights into Carbon Utilization and Element Cycling Functions of Hydrothermarchaeota in Hydrothermal Sediment.</title>
        <authorList>
            <person name="Zhou Z."/>
            <person name="Liu Y."/>
            <person name="Xu W."/>
            <person name="Pan J."/>
            <person name="Luo Z.H."/>
            <person name="Li M."/>
        </authorList>
    </citation>
    <scope>NUCLEOTIDE SEQUENCE [LARGE SCALE GENOMIC DNA]</scope>
    <source>
        <strain evidence="1">SpSt-418</strain>
    </source>
</reference>
<comment type="caution">
    <text evidence="1">The sequence shown here is derived from an EMBL/GenBank/DDBJ whole genome shotgun (WGS) entry which is preliminary data.</text>
</comment>
<sequence length="110" mass="12183">MDFETAYRLLINQGMNANQDPDALLSRLGQGSPPIPGQVTSILLALKMVEDTLKDETVLERQLVSSLHQLAYESRQEFERGKQQGVSWPPLLEEDLTRIAAAVQAIFSGS</sequence>
<dbReference type="AlphaFoldDB" id="A0A7C3KBX4"/>
<organism evidence="1">
    <name type="scientific">Oscillatoriales cyanobacterium SpSt-418</name>
    <dbReference type="NCBI Taxonomy" id="2282169"/>
    <lineage>
        <taxon>Bacteria</taxon>
        <taxon>Bacillati</taxon>
        <taxon>Cyanobacteriota</taxon>
        <taxon>Cyanophyceae</taxon>
        <taxon>Oscillatoriophycideae</taxon>
        <taxon>Oscillatoriales</taxon>
    </lineage>
</organism>
<evidence type="ECO:0000313" key="1">
    <source>
        <dbReference type="EMBL" id="HFM97184.1"/>
    </source>
</evidence>
<name>A0A7C3KBX4_9CYAN</name>
<proteinExistence type="predicted"/>